<evidence type="ECO:0000256" key="1">
    <source>
        <dbReference type="PROSITE-ProRule" id="PRU00047"/>
    </source>
</evidence>
<dbReference type="GO" id="GO:0008270">
    <property type="term" value="F:zinc ion binding"/>
    <property type="evidence" value="ECO:0007669"/>
    <property type="project" value="UniProtKB-KW"/>
</dbReference>
<dbReference type="GO" id="GO:0003676">
    <property type="term" value="F:nucleic acid binding"/>
    <property type="evidence" value="ECO:0007669"/>
    <property type="project" value="InterPro"/>
</dbReference>
<proteinExistence type="evidence at transcript level"/>
<evidence type="ECO:0000259" key="2">
    <source>
        <dbReference type="PROSITE" id="PS50158"/>
    </source>
</evidence>
<sequence length="336" mass="38284">MESNLHPKKKNKLKKLEQTQELAGNKSGQQFFIMTCQEEGKSFEPYWPYKMFDFLKKICPGTKTKKLRNGSLLIEARASEKAKSLLELETFEDMKIKVELHKTLNYSKGVVTSYDLIHCSEEEILNESRSQGVVEVKRLYKRQFGESKPTPALILTFEGSQPPEKITAGFVSLPVRHYIPSPLRCFKCWSLGHIAGNCTIGDRCKLCSAPIHQNECVTPALCINCNGCHSSVDCIKFKKEKRAQEIKVKECISYREALRKVNAETNRPISYAQCVSETPADKKNLEDLVTRLTAVVETLVTSVGKIEENYDRIIKILDIEGKEKEEEIKSKKKKRS</sequence>
<dbReference type="EMBL" id="GAHY01000332">
    <property type="protein sequence ID" value="JAA77178.1"/>
    <property type="molecule type" value="mRNA"/>
</dbReference>
<accession>R4G8V1</accession>
<evidence type="ECO:0000313" key="3">
    <source>
        <dbReference type="EMBL" id="JAA77178.1"/>
    </source>
</evidence>
<dbReference type="AlphaFoldDB" id="R4G8V1"/>
<protein>
    <submittedName>
        <fullName evidence="3">Putative gag-like protein</fullName>
    </submittedName>
</protein>
<dbReference type="PROSITE" id="PS50158">
    <property type="entry name" value="ZF_CCHC"/>
    <property type="match status" value="1"/>
</dbReference>
<keyword evidence="1" id="KW-0863">Zinc-finger</keyword>
<dbReference type="InterPro" id="IPR001878">
    <property type="entry name" value="Znf_CCHC"/>
</dbReference>
<organism evidence="3">
    <name type="scientific">Rhodnius prolixus</name>
    <name type="common">Triatomid bug</name>
    <dbReference type="NCBI Taxonomy" id="13249"/>
    <lineage>
        <taxon>Eukaryota</taxon>
        <taxon>Metazoa</taxon>
        <taxon>Ecdysozoa</taxon>
        <taxon>Arthropoda</taxon>
        <taxon>Hexapoda</taxon>
        <taxon>Insecta</taxon>
        <taxon>Pterygota</taxon>
        <taxon>Neoptera</taxon>
        <taxon>Paraneoptera</taxon>
        <taxon>Hemiptera</taxon>
        <taxon>Heteroptera</taxon>
        <taxon>Panheteroptera</taxon>
        <taxon>Cimicomorpha</taxon>
        <taxon>Reduviidae</taxon>
        <taxon>Triatominae</taxon>
        <taxon>Rhodnius</taxon>
    </lineage>
</organism>
<name>R4G8V1_RHOPR</name>
<feature type="domain" description="CCHC-type" evidence="2">
    <location>
        <begin position="184"/>
        <end position="198"/>
    </location>
</feature>
<keyword evidence="1" id="KW-0479">Metal-binding</keyword>
<keyword evidence="1" id="KW-0862">Zinc</keyword>
<reference evidence="3" key="1">
    <citation type="submission" date="2013-04" db="EMBL/GenBank/DDBJ databases">
        <title>An insight into the transcriptome of the digestive tract of the blood sucking bug, Rhodnius prolixus.</title>
        <authorList>
            <person name="Ribeiro J.M.C."/>
            <person name="Genta F.A."/>
            <person name="Sorgine M.H.F."/>
            <person name="Paiva-Silva G.O."/>
            <person name="Majerowicz D."/>
            <person name="Medeiros M."/>
            <person name="Koerich L."/>
            <person name="Terra W.R."/>
            <person name="Ferreira C."/>
            <person name="Pimentel A.C."/>
            <person name="Bisch P.M."/>
            <person name="Diniz M.M.P."/>
            <person name="Nascimento R."/>
            <person name="Salmon D."/>
            <person name="Silber A.M."/>
            <person name="Alves M."/>
            <person name="Oliveira M.F."/>
            <person name="Gondim K.C."/>
            <person name="Silva Neto M.A.C."/>
            <person name="Atella G.C."/>
            <person name="Araujo H."/>
            <person name="Dias F.S."/>
            <person name="Polycarpo C.R."/>
            <person name="Fampa P."/>
            <person name="Melo A.C."/>
            <person name="Tanaka A.S."/>
            <person name="Balczun C."/>
            <person name="Oliveira J.H.M."/>
            <person name="Goncalves R."/>
            <person name="Lazoski C."/>
            <person name="Pereira M.A."/>
            <person name="Rivera-Pomar R."/>
            <person name="Diambra L."/>
            <person name="Schaub G.A."/>
            <person name="Garcia E.S."/>
            <person name="Azambuja P."/>
            <person name="Braz G.R.C."/>
            <person name="Oliveira P.L."/>
        </authorList>
    </citation>
    <scope>NUCLEOTIDE SEQUENCE</scope>
</reference>